<comment type="caution">
    <text evidence="4">The sequence shown here is derived from an EMBL/GenBank/DDBJ whole genome shotgun (WGS) entry which is preliminary data.</text>
</comment>
<comment type="subcellular location">
    <subcellularLocation>
        <location evidence="1">Membrane</location>
    </subcellularLocation>
</comment>
<reference evidence="4 5" key="1">
    <citation type="journal article" date="2023" name="bioRxiv">
        <title>Genome report: Whole genome sequence and annotation of Penstemon davidsonii.</title>
        <authorList>
            <person name="Ostevik K.L."/>
            <person name="Alabady M."/>
            <person name="Zhang M."/>
            <person name="Rausher M.D."/>
        </authorList>
    </citation>
    <scope>NUCLEOTIDE SEQUENCE [LARGE SCALE GENOMIC DNA]</scope>
    <source>
        <strain evidence="4">DNT005</strain>
        <tissue evidence="4">Whole leaf</tissue>
    </source>
</reference>
<feature type="chain" id="PRO_5045363105" evidence="3">
    <location>
        <begin position="20"/>
        <end position="188"/>
    </location>
</feature>
<protein>
    <submittedName>
        <fullName evidence="4">Uncharacterized protein</fullName>
    </submittedName>
</protein>
<dbReference type="SUPFAM" id="SSF69593">
    <property type="entry name" value="Glycerol-3-phosphate (1)-acyltransferase"/>
    <property type="match status" value="1"/>
</dbReference>
<evidence type="ECO:0000256" key="1">
    <source>
        <dbReference type="ARBA" id="ARBA00004370"/>
    </source>
</evidence>
<evidence type="ECO:0000256" key="3">
    <source>
        <dbReference type="SAM" id="SignalP"/>
    </source>
</evidence>
<keyword evidence="3" id="KW-0732">Signal</keyword>
<name>A0ABR0DVD8_9LAMI</name>
<accession>A0ABR0DVD8</accession>
<evidence type="ECO:0000256" key="2">
    <source>
        <dbReference type="ARBA" id="ARBA00023136"/>
    </source>
</evidence>
<sequence length="188" mass="21612">MFMWLPLGFILSIIRITIAVHWKSTQNTSKFQQFRLASKTKRKQSQRNLVLTYSLGRFSEIISPIKTVRLTRNREQDSKLIHEFLRRGDLVIFLEGTTCREPYSLRFSPLFVEISENISLVAKESYVAPAEMRVVMINEDGVEISKFEMANLVQSEIAKDLGFTCTKLTRKDKYLVLAGNEGTVKDGN</sequence>
<dbReference type="PANTHER" id="PTHR15486:SF62">
    <property type="entry name" value="GLYCEROL-3-PHOSPHATE ACYLTRANSFERASE 2-RELATED"/>
    <property type="match status" value="1"/>
</dbReference>
<dbReference type="EMBL" id="JAYDYQ010000815">
    <property type="protein sequence ID" value="KAK4493117.1"/>
    <property type="molecule type" value="Genomic_DNA"/>
</dbReference>
<gene>
    <name evidence="4" type="ORF">RD792_018037</name>
</gene>
<feature type="signal peptide" evidence="3">
    <location>
        <begin position="1"/>
        <end position="19"/>
    </location>
</feature>
<evidence type="ECO:0000313" key="5">
    <source>
        <dbReference type="Proteomes" id="UP001291926"/>
    </source>
</evidence>
<organism evidence="4 5">
    <name type="scientific">Penstemon davidsonii</name>
    <dbReference type="NCBI Taxonomy" id="160366"/>
    <lineage>
        <taxon>Eukaryota</taxon>
        <taxon>Viridiplantae</taxon>
        <taxon>Streptophyta</taxon>
        <taxon>Embryophyta</taxon>
        <taxon>Tracheophyta</taxon>
        <taxon>Spermatophyta</taxon>
        <taxon>Magnoliopsida</taxon>
        <taxon>eudicotyledons</taxon>
        <taxon>Gunneridae</taxon>
        <taxon>Pentapetalae</taxon>
        <taxon>asterids</taxon>
        <taxon>lamiids</taxon>
        <taxon>Lamiales</taxon>
        <taxon>Plantaginaceae</taxon>
        <taxon>Cheloneae</taxon>
        <taxon>Penstemon</taxon>
    </lineage>
</organism>
<keyword evidence="5" id="KW-1185">Reference proteome</keyword>
<proteinExistence type="predicted"/>
<keyword evidence="2" id="KW-0472">Membrane</keyword>
<dbReference type="Proteomes" id="UP001291926">
    <property type="component" value="Unassembled WGS sequence"/>
</dbReference>
<dbReference type="PANTHER" id="PTHR15486">
    <property type="entry name" value="ANCIENT UBIQUITOUS PROTEIN"/>
    <property type="match status" value="1"/>
</dbReference>
<evidence type="ECO:0000313" key="4">
    <source>
        <dbReference type="EMBL" id="KAK4493117.1"/>
    </source>
</evidence>